<dbReference type="HOGENOM" id="CLU_2424967_0_0_5"/>
<gene>
    <name evidence="2" type="ordered locus">RPC_4411</name>
</gene>
<proteinExistence type="predicted"/>
<accession>Q20Y52</accession>
<name>Q20Y52_RHOPB</name>
<feature type="region of interest" description="Disordered" evidence="1">
    <location>
        <begin position="1"/>
        <end position="34"/>
    </location>
</feature>
<organism evidence="2">
    <name type="scientific">Rhodopseudomonas palustris (strain BisB18)</name>
    <dbReference type="NCBI Taxonomy" id="316056"/>
    <lineage>
        <taxon>Bacteria</taxon>
        <taxon>Pseudomonadati</taxon>
        <taxon>Pseudomonadota</taxon>
        <taxon>Alphaproteobacteria</taxon>
        <taxon>Hyphomicrobiales</taxon>
        <taxon>Nitrobacteraceae</taxon>
        <taxon>Rhodopseudomonas</taxon>
    </lineage>
</organism>
<sequence length="91" mass="9909">MAKEFSAPAKQPGSPMPTDPHRSAPGTQVLREAPPMPCARCGGRMCVTRIAPMACGRDLRSFECSKCGYVAQYTVKYGSALPWVLVGRQRH</sequence>
<dbReference type="KEGG" id="rpc:RPC_4411"/>
<evidence type="ECO:0000256" key="1">
    <source>
        <dbReference type="SAM" id="MobiDB-lite"/>
    </source>
</evidence>
<dbReference type="EMBL" id="CP000301">
    <property type="protein sequence ID" value="ABD89934.1"/>
    <property type="molecule type" value="Genomic_DNA"/>
</dbReference>
<reference evidence="2" key="1">
    <citation type="submission" date="2006-03" db="EMBL/GenBank/DDBJ databases">
        <title>Complete sequence of Rhodopseudomonas palustris BisB18.</title>
        <authorList>
            <consortium name="US DOE Joint Genome Institute"/>
            <person name="Copeland A."/>
            <person name="Lucas S."/>
            <person name="Lapidus A."/>
            <person name="Barry K."/>
            <person name="Detter J.C."/>
            <person name="Glavina del Rio T."/>
            <person name="Hammon N."/>
            <person name="Israni S."/>
            <person name="Dalin E."/>
            <person name="Tice H."/>
            <person name="Pitluck S."/>
            <person name="Chain P."/>
            <person name="Malfatti S."/>
            <person name="Shin M."/>
            <person name="Vergez L."/>
            <person name="Schmutz J."/>
            <person name="Larimer F."/>
            <person name="Land M."/>
            <person name="Hauser L."/>
            <person name="Pelletier D.A."/>
            <person name="Kyrpides N."/>
            <person name="Anderson I."/>
            <person name="Oda Y."/>
            <person name="Harwood C.S."/>
            <person name="Richardson P."/>
        </authorList>
    </citation>
    <scope>NUCLEOTIDE SEQUENCE [LARGE SCALE GENOMIC DNA]</scope>
    <source>
        <strain evidence="2">BisB18</strain>
    </source>
</reference>
<dbReference type="AlphaFoldDB" id="Q20Y52"/>
<evidence type="ECO:0000313" key="2">
    <source>
        <dbReference type="EMBL" id="ABD89934.1"/>
    </source>
</evidence>
<protein>
    <submittedName>
        <fullName evidence="2">Uncharacterized protein</fullName>
    </submittedName>
</protein>